<dbReference type="SUPFAM" id="SSF51261">
    <property type="entry name" value="Duplicated hybrid motif"/>
    <property type="match status" value="1"/>
</dbReference>
<feature type="region of interest" description="Disordered" evidence="2">
    <location>
        <begin position="291"/>
        <end position="353"/>
    </location>
</feature>
<evidence type="ECO:0000256" key="2">
    <source>
        <dbReference type="SAM" id="MobiDB-lite"/>
    </source>
</evidence>
<dbReference type="Proteomes" id="UP000249299">
    <property type="component" value="Unassembled WGS sequence"/>
</dbReference>
<dbReference type="Pfam" id="PF01476">
    <property type="entry name" value="LysM"/>
    <property type="match status" value="2"/>
</dbReference>
<reference evidence="4 5" key="1">
    <citation type="submission" date="2017-07" db="EMBL/GenBank/DDBJ databases">
        <title>Draft Genome Sequences of Select Purple Nonsulfur Bacteria.</title>
        <authorList>
            <person name="Lasarre B."/>
            <person name="Mckinlay J.B."/>
        </authorList>
    </citation>
    <scope>NUCLEOTIDE SEQUENCE [LARGE SCALE GENOMIC DNA]</scope>
    <source>
        <strain evidence="4 5">DSM 11290</strain>
    </source>
</reference>
<dbReference type="InterPro" id="IPR050570">
    <property type="entry name" value="Cell_wall_metabolism_enzyme"/>
</dbReference>
<dbReference type="InterPro" id="IPR016047">
    <property type="entry name" value="M23ase_b-sheet_dom"/>
</dbReference>
<evidence type="ECO:0000313" key="4">
    <source>
        <dbReference type="EMBL" id="RAI27937.1"/>
    </source>
</evidence>
<protein>
    <recommendedName>
        <fullName evidence="3">LysM domain-containing protein</fullName>
    </recommendedName>
</protein>
<dbReference type="PROSITE" id="PS51257">
    <property type="entry name" value="PROKAR_LIPOPROTEIN"/>
    <property type="match status" value="1"/>
</dbReference>
<comment type="similarity">
    <text evidence="1">Belongs to the E.coli NlpD/Haemophilus LppB family.</text>
</comment>
<sequence>MSRPMRVKSVNSRSQTLARLGVVAMLAGVAAGCSMDVSRFTDTIVTGSTKNQKQIVNAERQSPTYDELVTGSTAKPPAARGGRSDPGMKSSVSIYNPPEANAPISKDGWTTAGGTRISVRQGDSVSSMSRRYGVPKDAILAANPGLGNGESLAAGQQVIIPTYVHGGGSRSNVAAAPLPPQQTGNRSYDDIVTGSANQNAARPVGAQPFPSRASAPHPAPKPRRALVAQRPAAPRGGTHTVQAGETISSISRTYGISRGELIAANGLGDSNLIKIGQTLTIPAAGATNVARAAPARPDVVEAQPTRKPKARDQVATHNPDPDEVVTGSLPATEDKDQAGGQQPEPRQTAQIRSFRWPVRGRIISEFGSKPNGQHNDGINLAVPEGTSVKAAENGTVIYAGNELKGYGNLVLVRHSDGWVTAYAHNSELMVKRGESVNRGQIIAKAGASGTVTQPQLHFELRKGSRPVDPMPYLAGA</sequence>
<name>A0A327JNP7_9HYPH</name>
<dbReference type="InterPro" id="IPR036779">
    <property type="entry name" value="LysM_dom_sf"/>
</dbReference>
<dbReference type="OrthoDB" id="9795421at2"/>
<gene>
    <name evidence="4" type="ORF">CH339_08525</name>
</gene>
<feature type="region of interest" description="Disordered" evidence="2">
    <location>
        <begin position="58"/>
        <end position="129"/>
    </location>
</feature>
<evidence type="ECO:0000259" key="3">
    <source>
        <dbReference type="PROSITE" id="PS51782"/>
    </source>
</evidence>
<dbReference type="SMART" id="SM00257">
    <property type="entry name" value="LysM"/>
    <property type="match status" value="2"/>
</dbReference>
<evidence type="ECO:0000256" key="1">
    <source>
        <dbReference type="ARBA" id="ARBA00038420"/>
    </source>
</evidence>
<keyword evidence="5" id="KW-1185">Reference proteome</keyword>
<dbReference type="InterPro" id="IPR018392">
    <property type="entry name" value="LysM"/>
</dbReference>
<dbReference type="AlphaFoldDB" id="A0A327JNP7"/>
<dbReference type="CDD" id="cd12797">
    <property type="entry name" value="M23_peptidase"/>
    <property type="match status" value="1"/>
</dbReference>
<dbReference type="InterPro" id="IPR011055">
    <property type="entry name" value="Dup_hybrid_motif"/>
</dbReference>
<accession>A0A327JNP7</accession>
<dbReference type="EMBL" id="NPEV01000013">
    <property type="protein sequence ID" value="RAI27937.1"/>
    <property type="molecule type" value="Genomic_DNA"/>
</dbReference>
<dbReference type="GO" id="GO:0004222">
    <property type="term" value="F:metalloendopeptidase activity"/>
    <property type="evidence" value="ECO:0007669"/>
    <property type="project" value="TreeGrafter"/>
</dbReference>
<dbReference type="SUPFAM" id="SSF54106">
    <property type="entry name" value="LysM domain"/>
    <property type="match status" value="1"/>
</dbReference>
<dbReference type="PANTHER" id="PTHR21666">
    <property type="entry name" value="PEPTIDASE-RELATED"/>
    <property type="match status" value="1"/>
</dbReference>
<organism evidence="4 5">
    <name type="scientific">Rhodobium orientis</name>
    <dbReference type="NCBI Taxonomy" id="34017"/>
    <lineage>
        <taxon>Bacteria</taxon>
        <taxon>Pseudomonadati</taxon>
        <taxon>Pseudomonadota</taxon>
        <taxon>Alphaproteobacteria</taxon>
        <taxon>Hyphomicrobiales</taxon>
        <taxon>Rhodobiaceae</taxon>
        <taxon>Rhodobium</taxon>
    </lineage>
</organism>
<dbReference type="Gene3D" id="2.70.70.10">
    <property type="entry name" value="Glucose Permease (Domain IIA)"/>
    <property type="match status" value="1"/>
</dbReference>
<feature type="region of interest" description="Disordered" evidence="2">
    <location>
        <begin position="197"/>
        <end position="221"/>
    </location>
</feature>
<dbReference type="Pfam" id="PF01551">
    <property type="entry name" value="Peptidase_M23"/>
    <property type="match status" value="1"/>
</dbReference>
<evidence type="ECO:0000313" key="5">
    <source>
        <dbReference type="Proteomes" id="UP000249299"/>
    </source>
</evidence>
<dbReference type="Gene3D" id="3.10.350.10">
    <property type="entry name" value="LysM domain"/>
    <property type="match status" value="2"/>
</dbReference>
<dbReference type="PANTHER" id="PTHR21666:SF263">
    <property type="entry name" value="MUREIN HYDROLASE ACTIVATOR NLPD"/>
    <property type="match status" value="1"/>
</dbReference>
<dbReference type="CDD" id="cd00118">
    <property type="entry name" value="LysM"/>
    <property type="match status" value="2"/>
</dbReference>
<comment type="caution">
    <text evidence="4">The sequence shown here is derived from an EMBL/GenBank/DDBJ whole genome shotgun (WGS) entry which is preliminary data.</text>
</comment>
<proteinExistence type="inferred from homology"/>
<dbReference type="PROSITE" id="PS51782">
    <property type="entry name" value="LYSM"/>
    <property type="match status" value="2"/>
</dbReference>
<feature type="domain" description="LysM" evidence="3">
    <location>
        <begin position="237"/>
        <end position="281"/>
    </location>
</feature>
<feature type="domain" description="LysM" evidence="3">
    <location>
        <begin position="115"/>
        <end position="160"/>
    </location>
</feature>